<sequence>MESLFIEATDTTPEIDFNIESGVFSIEGKAINNDAEEFFKPILSWLDDYLTAPNEVTHVVVKLDYFNISSSKRILFVFYKLNELIDSGYTVDVKWYYHEDEDDMYEVGQDFAFMVKVPFEFCEYSLYEKVLA</sequence>
<gene>
    <name evidence="2" type="ORF">CRYO30217_02906</name>
</gene>
<proteinExistence type="predicted"/>
<feature type="domain" description="SiaC family regulatory phosphoprotein" evidence="1">
    <location>
        <begin position="6"/>
        <end position="124"/>
    </location>
</feature>
<dbReference type="KEGG" id="ptan:CRYO30217_02906"/>
<evidence type="ECO:0000313" key="2">
    <source>
        <dbReference type="EMBL" id="CAG5085843.1"/>
    </source>
</evidence>
<dbReference type="Proteomes" id="UP000683507">
    <property type="component" value="Chromosome"/>
</dbReference>
<name>A0A916JPK0_9FLAO</name>
<organism evidence="2 3">
    <name type="scientific">Parvicella tangerina</name>
    <dbReference type="NCBI Taxonomy" id="2829795"/>
    <lineage>
        <taxon>Bacteria</taxon>
        <taxon>Pseudomonadati</taxon>
        <taxon>Bacteroidota</taxon>
        <taxon>Flavobacteriia</taxon>
        <taxon>Flavobacteriales</taxon>
        <taxon>Parvicellaceae</taxon>
        <taxon>Parvicella</taxon>
    </lineage>
</organism>
<evidence type="ECO:0000313" key="3">
    <source>
        <dbReference type="Proteomes" id="UP000683507"/>
    </source>
</evidence>
<accession>A0A916JPK0</accession>
<reference evidence="2" key="1">
    <citation type="submission" date="2021-04" db="EMBL/GenBank/DDBJ databases">
        <authorList>
            <person name="Rodrigo-Torres L."/>
            <person name="Arahal R. D."/>
            <person name="Lucena T."/>
        </authorList>
    </citation>
    <scope>NUCLEOTIDE SEQUENCE</scope>
    <source>
        <strain evidence="2">AS29M-1</strain>
    </source>
</reference>
<dbReference type="AlphaFoldDB" id="A0A916JPK0"/>
<evidence type="ECO:0000259" key="1">
    <source>
        <dbReference type="Pfam" id="PF09345"/>
    </source>
</evidence>
<dbReference type="EMBL" id="OU015584">
    <property type="protein sequence ID" value="CAG5085843.1"/>
    <property type="molecule type" value="Genomic_DNA"/>
</dbReference>
<dbReference type="RefSeq" id="WP_258543104.1">
    <property type="nucleotide sequence ID" value="NZ_OU015584.1"/>
</dbReference>
<dbReference type="Pfam" id="PF09345">
    <property type="entry name" value="SiaC"/>
    <property type="match status" value="1"/>
</dbReference>
<dbReference type="InterPro" id="IPR018530">
    <property type="entry name" value="SiaC"/>
</dbReference>
<protein>
    <recommendedName>
        <fullName evidence="1">SiaC family regulatory phosphoprotein domain-containing protein</fullName>
    </recommendedName>
</protein>
<keyword evidence="3" id="KW-1185">Reference proteome</keyword>